<dbReference type="GO" id="GO:0019867">
    <property type="term" value="C:outer membrane"/>
    <property type="evidence" value="ECO:0007669"/>
    <property type="project" value="InterPro"/>
</dbReference>
<proteinExistence type="predicted"/>
<feature type="domain" description="Autotransporter" evidence="1">
    <location>
        <begin position="178"/>
        <end position="453"/>
    </location>
</feature>
<sequence>MNANQQQQVERSSEKAVQEKSFGKWLVLGISAAAFTGMTDKDHTVFAASTNWSSASVYNSDLQSQLGDISPQEVTAAANAVNALANPQTPGDIALQTAFNAALTAGGPAAAEAIQQINVQVDTMGASTTVNAGTSRQAVGTTSARLASLRTGDQYAGGLYADSYSGNVYSGFASGDLYYGASKAFWVRPFGGWTDQDERGGIEGYNADTYGIAIGADMPISDRFRIGASFAYSNTDVKGEGAGASNSDIDGYHLTVYGDYTTDGYYLQSMVSYARSNNDTSEQVLTAVRTASYDSDQYAASIGGGKPIQFQNGLFITPKVDLTWTRVNTNSYTTSGAGSLNLNINPDDADVVVSSLGAQFHTIVDKSNGRLVPSAYAGITYDLVNDDAQSVNSFTGGGSSFVAQGHNAPELGGAVGLGLSYNRGMFSIGAKYNLNFKSDYQSHAAMVEGNWKF</sequence>
<reference evidence="2" key="1">
    <citation type="submission" date="2019-02" db="EMBL/GenBank/DDBJ databases">
        <authorList>
            <person name="Gruber-Vodicka R. H."/>
            <person name="Seah K. B. B."/>
        </authorList>
    </citation>
    <scope>NUCLEOTIDE SEQUENCE</scope>
    <source>
        <strain evidence="2">BECK_BZ106</strain>
    </source>
</reference>
<dbReference type="SMART" id="SM00869">
    <property type="entry name" value="Autotransporter"/>
    <property type="match status" value="1"/>
</dbReference>
<organism evidence="2">
    <name type="scientific">Candidatus Kentrum sp. FW</name>
    <dbReference type="NCBI Taxonomy" id="2126338"/>
    <lineage>
        <taxon>Bacteria</taxon>
        <taxon>Pseudomonadati</taxon>
        <taxon>Pseudomonadota</taxon>
        <taxon>Gammaproteobacteria</taxon>
        <taxon>Candidatus Kentrum</taxon>
    </lineage>
</organism>
<dbReference type="NCBIfam" id="TIGR01414">
    <property type="entry name" value="autotrans_barl"/>
    <property type="match status" value="1"/>
</dbReference>
<dbReference type="PROSITE" id="PS51208">
    <property type="entry name" value="AUTOTRANSPORTER"/>
    <property type="match status" value="1"/>
</dbReference>
<dbReference type="Pfam" id="PF03797">
    <property type="entry name" value="Autotransporter"/>
    <property type="match status" value="1"/>
</dbReference>
<dbReference type="AlphaFoldDB" id="A0A450TSQ7"/>
<dbReference type="EMBL" id="CAADFD010000227">
    <property type="protein sequence ID" value="VFJ71571.1"/>
    <property type="molecule type" value="Genomic_DNA"/>
</dbReference>
<dbReference type="InterPro" id="IPR036709">
    <property type="entry name" value="Autotransporte_beta_dom_sf"/>
</dbReference>
<protein>
    <submittedName>
        <fullName evidence="2">Outer membrane autotransporter barrel domain-containing protein</fullName>
    </submittedName>
</protein>
<accession>A0A450TSQ7</accession>
<evidence type="ECO:0000259" key="1">
    <source>
        <dbReference type="PROSITE" id="PS51208"/>
    </source>
</evidence>
<gene>
    <name evidence="2" type="ORF">BECKFW1821B_GA0114236_12271</name>
</gene>
<dbReference type="SUPFAM" id="SSF103515">
    <property type="entry name" value="Autotransporter"/>
    <property type="match status" value="1"/>
</dbReference>
<dbReference type="InterPro" id="IPR006315">
    <property type="entry name" value="OM_autotransptr_brl_dom"/>
</dbReference>
<name>A0A450TSQ7_9GAMM</name>
<evidence type="ECO:0000313" key="2">
    <source>
        <dbReference type="EMBL" id="VFJ71571.1"/>
    </source>
</evidence>
<dbReference type="Gene3D" id="2.40.128.130">
    <property type="entry name" value="Autotransporter beta-domain"/>
    <property type="match status" value="1"/>
</dbReference>
<dbReference type="InterPro" id="IPR005546">
    <property type="entry name" value="Autotransporte_beta"/>
</dbReference>